<name>E1YHZ9_9BACT</name>
<reference evidence="1" key="1">
    <citation type="journal article" date="2011" name="Environ. Microbiol.">
        <title>Genomic insights into the metabolic potential of the polycyclic aromatic hydrocarbon degrading sulfate-reducing Deltaproteobacterium N47.</title>
        <authorList>
            <person name="Bergmann F."/>
            <person name="Selesi D."/>
            <person name="Weinmaier T."/>
            <person name="Tischler P."/>
            <person name="Rattei T."/>
            <person name="Meckenstock R.U."/>
        </authorList>
    </citation>
    <scope>NUCLEOTIDE SEQUENCE</scope>
</reference>
<proteinExistence type="predicted"/>
<dbReference type="EMBL" id="FR695874">
    <property type="protein sequence ID" value="CBX30268.1"/>
    <property type="molecule type" value="Genomic_DNA"/>
</dbReference>
<gene>
    <name evidence="1" type="ORF">N47_D30770</name>
</gene>
<dbReference type="Gene3D" id="2.60.120.10">
    <property type="entry name" value="Jelly Rolls"/>
    <property type="match status" value="1"/>
</dbReference>
<evidence type="ECO:0000313" key="1">
    <source>
        <dbReference type="EMBL" id="CBX30268.1"/>
    </source>
</evidence>
<dbReference type="InterPro" id="IPR011051">
    <property type="entry name" value="RmlC_Cupin_sf"/>
</dbReference>
<dbReference type="SUPFAM" id="SSF51182">
    <property type="entry name" value="RmlC-like cupins"/>
    <property type="match status" value="1"/>
</dbReference>
<accession>E1YHZ9</accession>
<dbReference type="AlphaFoldDB" id="E1YHZ9"/>
<organism evidence="1">
    <name type="scientific">uncultured Desulfobacterium sp</name>
    <dbReference type="NCBI Taxonomy" id="201089"/>
    <lineage>
        <taxon>Bacteria</taxon>
        <taxon>Pseudomonadati</taxon>
        <taxon>Thermodesulfobacteriota</taxon>
        <taxon>Desulfobacteria</taxon>
        <taxon>Desulfobacterales</taxon>
        <taxon>Desulfobacteriaceae</taxon>
        <taxon>Desulfobacterium</taxon>
        <taxon>environmental samples</taxon>
    </lineage>
</organism>
<protein>
    <submittedName>
        <fullName evidence="1">Uncharacterized protein</fullName>
    </submittedName>
</protein>
<dbReference type="InterPro" id="IPR014710">
    <property type="entry name" value="RmlC-like_jellyroll"/>
</dbReference>
<sequence>MKGRKNKAWHEKLLEIREYTKEGYRPVVDFEAWRVAILNFSGELLPENLEAMQRHNETDEVFVLLRGRCILFIGKGSETVAEIYAENMQPLKIYNVKKATWHTHTLSKDAMVLIVENRETTLDNSPFCPLTQVQKQAIVDETRVLWDEEKPDLPAAHSSKSKSACFLSSLLPPIQ</sequence>